<dbReference type="Proteomes" id="UP000460317">
    <property type="component" value="Unassembled WGS sequence"/>
</dbReference>
<accession>C6IP86</accession>
<evidence type="ECO:0000313" key="4">
    <source>
        <dbReference type="EMBL" id="KAB4314257.1"/>
    </source>
</evidence>
<sequence length="79" mass="9569">MKDIIITSQKIKRERNIYLICFLLSFAINIIAILVYTRPWIEIFTQLGYVLVISFFIYFILWIPRILIIGLRHLLRKKK</sequence>
<dbReference type="EMBL" id="WCSB01000018">
    <property type="protein sequence ID" value="KAB4449867.1"/>
    <property type="molecule type" value="Genomic_DNA"/>
</dbReference>
<dbReference type="EMBL" id="CZBI01000005">
    <property type="protein sequence ID" value="CUQ33033.1"/>
    <property type="molecule type" value="Genomic_DNA"/>
</dbReference>
<keyword evidence="1" id="KW-0812">Transmembrane</keyword>
<proteinExistence type="predicted"/>
<dbReference type="EMBL" id="QSJP01000002">
    <property type="protein sequence ID" value="RHD90827.1"/>
    <property type="molecule type" value="Genomic_DNA"/>
</dbReference>
<protein>
    <recommendedName>
        <fullName evidence="18">Transmembrane protein</fullName>
    </recommendedName>
</protein>
<dbReference type="EMBL" id="CZAP01000007">
    <property type="protein sequence ID" value="CUP52731.1"/>
    <property type="molecule type" value="Genomic_DNA"/>
</dbReference>
<dbReference type="Proteomes" id="UP000436858">
    <property type="component" value="Unassembled WGS sequence"/>
</dbReference>
<keyword evidence="1" id="KW-0472">Membrane</keyword>
<evidence type="ECO:0000313" key="11">
    <source>
        <dbReference type="Proteomes" id="UP000095576"/>
    </source>
</evidence>
<dbReference type="Proteomes" id="UP000284785">
    <property type="component" value="Unassembled WGS sequence"/>
</dbReference>
<evidence type="ECO:0000313" key="15">
    <source>
        <dbReference type="Proteomes" id="UP000440614"/>
    </source>
</evidence>
<feature type="transmembrane region" description="Helical" evidence="1">
    <location>
        <begin position="48"/>
        <end position="71"/>
    </location>
</feature>
<name>A0A0N7IAY9_BACT4</name>
<reference evidence="10 11" key="1">
    <citation type="submission" date="2015-09" db="EMBL/GenBank/DDBJ databases">
        <authorList>
            <consortium name="Pathogen Informatics"/>
        </authorList>
    </citation>
    <scope>NUCLEOTIDE SEQUENCE [LARGE SCALE GENOMIC DNA]</scope>
    <source>
        <strain evidence="2 11">2789STDY5834899</strain>
        <strain evidence="3 10">2789STDY5834945</strain>
    </source>
</reference>
<dbReference type="RefSeq" id="WP_008767113.1">
    <property type="nucleotide sequence ID" value="NZ_BAABXH010000002.1"/>
</dbReference>
<dbReference type="AlphaFoldDB" id="A0A0N7IAY9"/>
<dbReference type="Proteomes" id="UP000095576">
    <property type="component" value="Unassembled WGS sequence"/>
</dbReference>
<reference evidence="12 13" key="2">
    <citation type="submission" date="2018-08" db="EMBL/GenBank/DDBJ databases">
        <title>A genome reference for cultivated species of the human gut microbiota.</title>
        <authorList>
            <person name="Zou Y."/>
            <person name="Xue W."/>
            <person name="Luo G."/>
        </authorList>
    </citation>
    <scope>NUCLEOTIDE SEQUENCE [LARGE SCALE GENOMIC DNA]</scope>
    <source>
        <strain evidence="9 12">AF37-12</strain>
        <strain evidence="8 13">AM30-26</strain>
    </source>
</reference>
<dbReference type="PATRIC" id="fig|818.23.peg.4840"/>
<feature type="transmembrane region" description="Helical" evidence="1">
    <location>
        <begin position="16"/>
        <end position="36"/>
    </location>
</feature>
<evidence type="ECO:0000313" key="5">
    <source>
        <dbReference type="EMBL" id="KAB4449867.1"/>
    </source>
</evidence>
<evidence type="ECO:0000313" key="9">
    <source>
        <dbReference type="EMBL" id="RHL63639.1"/>
    </source>
</evidence>
<evidence type="ECO:0000313" key="3">
    <source>
        <dbReference type="EMBL" id="CUQ33033.1"/>
    </source>
</evidence>
<evidence type="ECO:0000313" key="12">
    <source>
        <dbReference type="Proteomes" id="UP000283616"/>
    </source>
</evidence>
<dbReference type="Proteomes" id="UP000488521">
    <property type="component" value="Unassembled WGS sequence"/>
</dbReference>
<dbReference type="KEGG" id="btho:Btheta7330_04703"/>
<evidence type="ECO:0000313" key="6">
    <source>
        <dbReference type="EMBL" id="KAB4475429.1"/>
    </source>
</evidence>
<evidence type="ECO:0000313" key="17">
    <source>
        <dbReference type="Proteomes" id="UP000488521"/>
    </source>
</evidence>
<evidence type="ECO:0000313" key="16">
    <source>
        <dbReference type="Proteomes" id="UP000460317"/>
    </source>
</evidence>
<dbReference type="Proteomes" id="UP000440614">
    <property type="component" value="Unassembled WGS sequence"/>
</dbReference>
<keyword evidence="1" id="KW-1133">Transmembrane helix</keyword>
<dbReference type="EMBL" id="WCRY01000012">
    <property type="protein sequence ID" value="KAB4481347.1"/>
    <property type="molecule type" value="Genomic_DNA"/>
</dbReference>
<gene>
    <name evidence="9" type="ORF">DW011_03290</name>
    <name evidence="8" type="ORF">DW780_02370</name>
    <name evidence="2" type="ORF">ERS852511_02387</name>
    <name evidence="3" type="ORF">ERS852557_03631</name>
    <name evidence="6" type="ORF">GAN59_08130</name>
    <name evidence="7" type="ORF">GAN91_13785</name>
    <name evidence="5" type="ORF">GAN93_17445</name>
    <name evidence="4" type="ORF">GAO51_07795</name>
</gene>
<evidence type="ECO:0000313" key="14">
    <source>
        <dbReference type="Proteomes" id="UP000436858"/>
    </source>
</evidence>
<evidence type="ECO:0000256" key="1">
    <source>
        <dbReference type="SAM" id="Phobius"/>
    </source>
</evidence>
<dbReference type="Proteomes" id="UP000283616">
    <property type="component" value="Unassembled WGS sequence"/>
</dbReference>
<evidence type="ECO:0000313" key="2">
    <source>
        <dbReference type="EMBL" id="CUP52731.1"/>
    </source>
</evidence>
<dbReference type="EMBL" id="WCSY01000006">
    <property type="protein sequence ID" value="KAB4314257.1"/>
    <property type="molecule type" value="Genomic_DNA"/>
</dbReference>
<dbReference type="Proteomes" id="UP000095541">
    <property type="component" value="Unassembled WGS sequence"/>
</dbReference>
<reference evidence="14 15" key="3">
    <citation type="journal article" date="2019" name="Nat. Med.">
        <title>A library of human gut bacterial isolates paired with longitudinal multiomics data enables mechanistic microbiome research.</title>
        <authorList>
            <person name="Poyet M."/>
            <person name="Groussin M."/>
            <person name="Gibbons S.M."/>
            <person name="Avila-Pacheco J."/>
            <person name="Jiang X."/>
            <person name="Kearney S.M."/>
            <person name="Perrotta A.R."/>
            <person name="Berdy B."/>
            <person name="Zhao S."/>
            <person name="Lieberman T.D."/>
            <person name="Swanson P.K."/>
            <person name="Smith M."/>
            <person name="Roesemann S."/>
            <person name="Alexander J.E."/>
            <person name="Rich S.A."/>
            <person name="Livny J."/>
            <person name="Vlamakis H."/>
            <person name="Clish C."/>
            <person name="Bullock K."/>
            <person name="Deik A."/>
            <person name="Scott J."/>
            <person name="Pierce K.A."/>
            <person name="Xavier R.J."/>
            <person name="Alm E.J."/>
        </authorList>
    </citation>
    <scope>NUCLEOTIDE SEQUENCE [LARGE SCALE GENOMIC DNA]</scope>
    <source>
        <strain evidence="6 17">BIOML-A156</strain>
        <strain evidence="7 14">BIOML-A162</strain>
        <strain evidence="5 16">BIOML-A165</strain>
        <strain evidence="4 15">BIOML-A188</strain>
    </source>
</reference>
<accession>A0A0N7IAY9</accession>
<organism evidence="7 14">
    <name type="scientific">Bacteroides thetaiotaomicron</name>
    <dbReference type="NCBI Taxonomy" id="818"/>
    <lineage>
        <taxon>Bacteria</taxon>
        <taxon>Pseudomonadati</taxon>
        <taxon>Bacteroidota</taxon>
        <taxon>Bacteroidia</taxon>
        <taxon>Bacteroidales</taxon>
        <taxon>Bacteroidaceae</taxon>
        <taxon>Bacteroides</taxon>
    </lineage>
</organism>
<dbReference type="EMBL" id="WCRS01000004">
    <property type="protein sequence ID" value="KAB4475429.1"/>
    <property type="molecule type" value="Genomic_DNA"/>
</dbReference>
<evidence type="ECO:0000313" key="7">
    <source>
        <dbReference type="EMBL" id="KAB4481347.1"/>
    </source>
</evidence>
<evidence type="ECO:0000313" key="8">
    <source>
        <dbReference type="EMBL" id="RHD90827.1"/>
    </source>
</evidence>
<dbReference type="EMBL" id="QROV01000003">
    <property type="protein sequence ID" value="RHL63639.1"/>
    <property type="molecule type" value="Genomic_DNA"/>
</dbReference>
<evidence type="ECO:0000313" key="13">
    <source>
        <dbReference type="Proteomes" id="UP000284785"/>
    </source>
</evidence>
<evidence type="ECO:0008006" key="18">
    <source>
        <dbReference type="Google" id="ProtNLM"/>
    </source>
</evidence>
<evidence type="ECO:0000313" key="10">
    <source>
        <dbReference type="Proteomes" id="UP000095541"/>
    </source>
</evidence>